<dbReference type="AlphaFoldDB" id="A0AAE1C615"/>
<evidence type="ECO:0000313" key="2">
    <source>
        <dbReference type="EMBL" id="KAK3679419.1"/>
    </source>
</evidence>
<name>A0AAE1C615_9PEZI</name>
<evidence type="ECO:0000313" key="3">
    <source>
        <dbReference type="Proteomes" id="UP001274830"/>
    </source>
</evidence>
<evidence type="ECO:0008006" key="4">
    <source>
        <dbReference type="Google" id="ProtNLM"/>
    </source>
</evidence>
<dbReference type="EMBL" id="JAUTXT010000002">
    <property type="protein sequence ID" value="KAK3679419.1"/>
    <property type="molecule type" value="Genomic_DNA"/>
</dbReference>
<dbReference type="InterPro" id="IPR036047">
    <property type="entry name" value="F-box-like_dom_sf"/>
</dbReference>
<sequence length="313" mass="35575">MAPRKRKADNDQQHIGRPKRHRSTGASTEVRHTREMTTNAPRKAVFDTVELLGNILSHLIVKTLFGVQRVCQQFRTVVQKSSHFQERMFLQIPSTQTPPVKLALVHYHLTSKSPNQRTAFYIPDGVDFPKDIGWLFTNPNHAILAAKLNPLLVSAFPPLDLLNRLQGGETRQLDIGRRPLREVASWQHTIVSDVDYGPTTYSSATVSIKWSIPGRKLISGRVTKTIHWWHRHTLGWMLQDVLQSHATFQYCYGKEFRERKGWVDAQIGRLEKQAGREAVLESMVISFKGVVELSEEEAAGIADWSPSALRQSV</sequence>
<dbReference type="Proteomes" id="UP001274830">
    <property type="component" value="Unassembled WGS sequence"/>
</dbReference>
<comment type="caution">
    <text evidence="2">The sequence shown here is derived from an EMBL/GenBank/DDBJ whole genome shotgun (WGS) entry which is preliminary data.</text>
</comment>
<organism evidence="2 3">
    <name type="scientific">Recurvomyces mirabilis</name>
    <dbReference type="NCBI Taxonomy" id="574656"/>
    <lineage>
        <taxon>Eukaryota</taxon>
        <taxon>Fungi</taxon>
        <taxon>Dikarya</taxon>
        <taxon>Ascomycota</taxon>
        <taxon>Pezizomycotina</taxon>
        <taxon>Dothideomycetes</taxon>
        <taxon>Dothideomycetidae</taxon>
        <taxon>Mycosphaerellales</taxon>
        <taxon>Teratosphaeriaceae</taxon>
        <taxon>Recurvomyces</taxon>
    </lineage>
</organism>
<evidence type="ECO:0000256" key="1">
    <source>
        <dbReference type="SAM" id="MobiDB-lite"/>
    </source>
</evidence>
<reference evidence="2" key="1">
    <citation type="submission" date="2023-07" db="EMBL/GenBank/DDBJ databases">
        <title>Black Yeasts Isolated from many extreme environments.</title>
        <authorList>
            <person name="Coleine C."/>
            <person name="Stajich J.E."/>
            <person name="Selbmann L."/>
        </authorList>
    </citation>
    <scope>NUCLEOTIDE SEQUENCE</scope>
    <source>
        <strain evidence="2">CCFEE 5485</strain>
    </source>
</reference>
<protein>
    <recommendedName>
        <fullName evidence="4">F-box domain-containing protein</fullName>
    </recommendedName>
</protein>
<keyword evidence="3" id="KW-1185">Reference proteome</keyword>
<feature type="region of interest" description="Disordered" evidence="1">
    <location>
        <begin position="1"/>
        <end position="32"/>
    </location>
</feature>
<accession>A0AAE1C615</accession>
<proteinExistence type="predicted"/>
<dbReference type="SUPFAM" id="SSF81383">
    <property type="entry name" value="F-box domain"/>
    <property type="match status" value="1"/>
</dbReference>
<gene>
    <name evidence="2" type="ORF">LTR78_000980</name>
</gene>